<dbReference type="Pfam" id="PF00561">
    <property type="entry name" value="Abhydrolase_1"/>
    <property type="match status" value="1"/>
</dbReference>
<reference evidence="2 3" key="1">
    <citation type="submission" date="2024-04" db="EMBL/GenBank/DDBJ databases">
        <title>Draft genome sequence of Pseudophaeobacter arcticus NBRC 116598.</title>
        <authorList>
            <person name="Miyakawa T."/>
            <person name="Kusuya Y."/>
            <person name="Miura T."/>
        </authorList>
    </citation>
    <scope>NUCLEOTIDE SEQUENCE [LARGE SCALE GENOMIC DNA]</scope>
    <source>
        <strain evidence="2 3">SU-CL00105</strain>
    </source>
</reference>
<dbReference type="RefSeq" id="WP_295447896.1">
    <property type="nucleotide sequence ID" value="NZ_BAABWU010000021.1"/>
</dbReference>
<dbReference type="Proteomes" id="UP001441944">
    <property type="component" value="Unassembled WGS sequence"/>
</dbReference>
<keyword evidence="2" id="KW-0378">Hydrolase</keyword>
<evidence type="ECO:0000259" key="1">
    <source>
        <dbReference type="Pfam" id="PF00561"/>
    </source>
</evidence>
<sequence>MRKDVSFKTEDGTELVGWFYQAEATLAPCIIMAHGFSATKEMHLSGFAETFQKAGMNVLVYDNRNLGSSGGQPRGEIDPDQQISDYRDAITYAQQLDAVDAEQIGIWGSSYSGGHVLVIAAKDRRVKCVVSQVPLVYGLENAQRLVRSDHWAGLRAGFAADRTGRLNGDAPLRLPVVGEKEGDPCALPTDDSREFFFGLSDQDRGAWENDITLRSMELFTEYEPGNWVSRIAPTPLMLVAGRHDHLTPADLTLRAYENAMEPKKLLILDCAHFEAYTDAPFDISAPAQCAWFAEHLGVA</sequence>
<evidence type="ECO:0000313" key="2">
    <source>
        <dbReference type="EMBL" id="GAA6198322.1"/>
    </source>
</evidence>
<name>A0ABQ0AR06_9RHOB</name>
<dbReference type="PANTHER" id="PTHR47751:SF2">
    <property type="entry name" value="DLTD N-TERMINAL DOMAIN PROTEIN (AFU_ORTHOLOGUE AFUA_8G00380)-RELATED"/>
    <property type="match status" value="1"/>
</dbReference>
<organism evidence="2 3">
    <name type="scientific">Pseudophaeobacter arcticus</name>
    <dbReference type="NCBI Taxonomy" id="385492"/>
    <lineage>
        <taxon>Bacteria</taxon>
        <taxon>Pseudomonadati</taxon>
        <taxon>Pseudomonadota</taxon>
        <taxon>Alphaproteobacteria</taxon>
        <taxon>Rhodobacterales</taxon>
        <taxon>Paracoccaceae</taxon>
        <taxon>Pseudophaeobacter</taxon>
    </lineage>
</organism>
<dbReference type="PANTHER" id="PTHR47751">
    <property type="entry name" value="SUPERFAMILY HYDROLASE, PUTATIVE (AFU_ORTHOLOGUE AFUA_2G16580)-RELATED"/>
    <property type="match status" value="1"/>
</dbReference>
<gene>
    <name evidence="2" type="ORF">NBRC116598_37670</name>
</gene>
<dbReference type="InterPro" id="IPR051411">
    <property type="entry name" value="Polyketide_trans_af380"/>
</dbReference>
<dbReference type="InterPro" id="IPR029058">
    <property type="entry name" value="AB_hydrolase_fold"/>
</dbReference>
<protein>
    <submittedName>
        <fullName evidence="2">Alpha/beta hydrolase</fullName>
    </submittedName>
</protein>
<evidence type="ECO:0000313" key="3">
    <source>
        <dbReference type="Proteomes" id="UP001441944"/>
    </source>
</evidence>
<dbReference type="EMBL" id="BAABWU010000021">
    <property type="protein sequence ID" value="GAA6198322.1"/>
    <property type="molecule type" value="Genomic_DNA"/>
</dbReference>
<accession>A0ABQ0AR06</accession>
<dbReference type="Gene3D" id="3.40.50.1820">
    <property type="entry name" value="alpha/beta hydrolase"/>
    <property type="match status" value="1"/>
</dbReference>
<dbReference type="GO" id="GO:0016787">
    <property type="term" value="F:hydrolase activity"/>
    <property type="evidence" value="ECO:0007669"/>
    <property type="project" value="UniProtKB-KW"/>
</dbReference>
<dbReference type="SUPFAM" id="SSF53474">
    <property type="entry name" value="alpha/beta-Hydrolases"/>
    <property type="match status" value="1"/>
</dbReference>
<keyword evidence="3" id="KW-1185">Reference proteome</keyword>
<comment type="caution">
    <text evidence="2">The sequence shown here is derived from an EMBL/GenBank/DDBJ whole genome shotgun (WGS) entry which is preliminary data.</text>
</comment>
<feature type="domain" description="AB hydrolase-1" evidence="1">
    <location>
        <begin position="29"/>
        <end position="273"/>
    </location>
</feature>
<dbReference type="Gene3D" id="1.10.10.800">
    <property type="match status" value="1"/>
</dbReference>
<proteinExistence type="predicted"/>
<dbReference type="InterPro" id="IPR000073">
    <property type="entry name" value="AB_hydrolase_1"/>
</dbReference>